<reference evidence="1" key="1">
    <citation type="submission" date="2021-01" db="EMBL/GenBank/DDBJ databases">
        <authorList>
            <person name="Corre E."/>
            <person name="Pelletier E."/>
            <person name="Niang G."/>
            <person name="Scheremetjew M."/>
            <person name="Finn R."/>
            <person name="Kale V."/>
            <person name="Holt S."/>
            <person name="Cochrane G."/>
            <person name="Meng A."/>
            <person name="Brown T."/>
            <person name="Cohen L."/>
        </authorList>
    </citation>
    <scope>NUCLEOTIDE SEQUENCE</scope>
    <source>
        <strain evidence="1">NIES-2562</strain>
    </source>
</reference>
<evidence type="ECO:0000313" key="1">
    <source>
        <dbReference type="EMBL" id="CAE0237980.1"/>
    </source>
</evidence>
<name>A0A7S3CUQ8_9EUKA</name>
<dbReference type="AlphaFoldDB" id="A0A7S3CUQ8"/>
<proteinExistence type="predicted"/>
<organism evidence="1">
    <name type="scientific">Palpitomonas bilix</name>
    <dbReference type="NCBI Taxonomy" id="652834"/>
    <lineage>
        <taxon>Eukaryota</taxon>
        <taxon>Eukaryota incertae sedis</taxon>
    </lineage>
</organism>
<accession>A0A7S3CUQ8</accession>
<dbReference type="EMBL" id="HBIB01000262">
    <property type="protein sequence ID" value="CAE0237980.1"/>
    <property type="molecule type" value="Transcribed_RNA"/>
</dbReference>
<protein>
    <submittedName>
        <fullName evidence="1">Uncharacterized protein</fullName>
    </submittedName>
</protein>
<sequence length="522" mass="55762">MKVRLLSDTERSEGRVLRSRGINYLDWGEWDGGIVIDKGTVTFSHPSWQEETQLKMRDGSGVVISAGAYHPGGAGRAILFALTPKSVRVWERKGHTSLLRHADEWGENEERRHERGVRVQWCAALSALVWCTQVGLYVHPCKWATAEEKKSSMEEHSTQFVPFSSLAWFECRRRHLVVLQLGEVLFFQLSQLGEVVDNLSSPRHRLLLPGQPTRAVATGENEWAVLVQHTAKSDSVYMQGDIALPARPNEEAKAEVDMMRENGGETTKTIGSGASNVEEVEGSAVIDLRGKLGGGGGAVDSGGGGGGGGVLSSLLSCISHPSPLPFLSNAGSMSGGDGSTGEARAGPSSSLLLLNFEVDRLRLRTLDCPLSSPDLLAALKMEDGGASEVVGCIGSTQVKGGALHCFSSVEVEDGEPDTVWECVMGDQSEGESGGEADENLVRGVTSDTKIRGIRIRIGGKQQRPDTRRCEVDCLLQDIPSRSGVFSSLDKEGPCWAATFTLDSSAHSSTCTTTAAAAVESGG</sequence>
<gene>
    <name evidence="1" type="ORF">PBIL07802_LOCUS121</name>
</gene>